<evidence type="ECO:0000256" key="1">
    <source>
        <dbReference type="SAM" id="SignalP"/>
    </source>
</evidence>
<comment type="caution">
    <text evidence="3">The sequence shown here is derived from an EMBL/GenBank/DDBJ whole genome shotgun (WGS) entry which is preliminary data.</text>
</comment>
<proteinExistence type="predicted"/>
<dbReference type="AlphaFoldDB" id="A0A7W4P4U1"/>
<feature type="signal peptide" evidence="1">
    <location>
        <begin position="1"/>
        <end position="19"/>
    </location>
</feature>
<dbReference type="InterPro" id="IPR010895">
    <property type="entry name" value="CHRD"/>
</dbReference>
<evidence type="ECO:0000259" key="2">
    <source>
        <dbReference type="PROSITE" id="PS50933"/>
    </source>
</evidence>
<feature type="chain" id="PRO_5030543009" evidence="1">
    <location>
        <begin position="20"/>
        <end position="143"/>
    </location>
</feature>
<evidence type="ECO:0000313" key="4">
    <source>
        <dbReference type="Proteomes" id="UP000561066"/>
    </source>
</evidence>
<feature type="domain" description="CHRD" evidence="2">
    <location>
        <begin position="14"/>
        <end position="142"/>
    </location>
</feature>
<reference evidence="3 4" key="1">
    <citation type="submission" date="2020-04" db="EMBL/GenBank/DDBJ databases">
        <title>Description of novel Gluconacetobacter.</title>
        <authorList>
            <person name="Sombolestani A."/>
        </authorList>
    </citation>
    <scope>NUCLEOTIDE SEQUENCE [LARGE SCALE GENOMIC DNA]</scope>
    <source>
        <strain evidence="3 4">LMG 21312</strain>
    </source>
</reference>
<keyword evidence="4" id="KW-1185">Reference proteome</keyword>
<name>A0A7W4P4U1_9PROT</name>
<dbReference type="RefSeq" id="WP_182942239.1">
    <property type="nucleotide sequence ID" value="NZ_JABEQH010000006.1"/>
</dbReference>
<dbReference type="EMBL" id="JABEQH010000006">
    <property type="protein sequence ID" value="MBB2175453.1"/>
    <property type="molecule type" value="Genomic_DNA"/>
</dbReference>
<keyword evidence="1" id="KW-0732">Signal</keyword>
<sequence length="143" mass="14633">MIRSSVFAGVALAAVAAVAAPATARTLHVMGQFTPSAGVTGAPSGGVTGMLDDKRNLVTYRLSWSGLSGPVTAAHFHGPADPGQDAGVMVPISGPYVSPLRGSVMMTADQVTALRAGRVYINLHTAAHPDGEARAQLKVQDTR</sequence>
<dbReference type="PROSITE" id="PS50933">
    <property type="entry name" value="CHRD"/>
    <property type="match status" value="1"/>
</dbReference>
<dbReference type="SMART" id="SM00754">
    <property type="entry name" value="CHRD"/>
    <property type="match status" value="1"/>
</dbReference>
<evidence type="ECO:0000313" key="3">
    <source>
        <dbReference type="EMBL" id="MBB2175453.1"/>
    </source>
</evidence>
<organism evidence="3 4">
    <name type="scientific">Gluconacetobacter johannae</name>
    <dbReference type="NCBI Taxonomy" id="112140"/>
    <lineage>
        <taxon>Bacteria</taxon>
        <taxon>Pseudomonadati</taxon>
        <taxon>Pseudomonadota</taxon>
        <taxon>Alphaproteobacteria</taxon>
        <taxon>Acetobacterales</taxon>
        <taxon>Acetobacteraceae</taxon>
        <taxon>Gluconacetobacter</taxon>
    </lineage>
</organism>
<protein>
    <submittedName>
        <fullName evidence="3">CHRD domain-containing protein</fullName>
    </submittedName>
</protein>
<dbReference type="Proteomes" id="UP000561066">
    <property type="component" value="Unassembled WGS sequence"/>
</dbReference>
<dbReference type="Pfam" id="PF07452">
    <property type="entry name" value="CHRD"/>
    <property type="match status" value="1"/>
</dbReference>
<accession>A0A7W4P4U1</accession>
<gene>
    <name evidence="3" type="ORF">HLH21_05855</name>
</gene>